<evidence type="ECO:0000256" key="1">
    <source>
        <dbReference type="SAM" id="MobiDB-lite"/>
    </source>
</evidence>
<evidence type="ECO:0000313" key="3">
    <source>
        <dbReference type="Proteomes" id="UP001396898"/>
    </source>
</evidence>
<gene>
    <name evidence="2" type="ORF">PG991_001630</name>
</gene>
<feature type="region of interest" description="Disordered" evidence="1">
    <location>
        <begin position="70"/>
        <end position="95"/>
    </location>
</feature>
<dbReference type="Proteomes" id="UP001396898">
    <property type="component" value="Unassembled WGS sequence"/>
</dbReference>
<reference evidence="2 3" key="1">
    <citation type="submission" date="2023-01" db="EMBL/GenBank/DDBJ databases">
        <title>Analysis of 21 Apiospora genomes using comparative genomics revels a genus with tremendous synthesis potential of carbohydrate active enzymes and secondary metabolites.</title>
        <authorList>
            <person name="Sorensen T."/>
        </authorList>
    </citation>
    <scope>NUCLEOTIDE SEQUENCE [LARGE SCALE GENOMIC DNA]</scope>
    <source>
        <strain evidence="2 3">CBS 20057</strain>
    </source>
</reference>
<protein>
    <submittedName>
        <fullName evidence="2">Uncharacterized protein</fullName>
    </submittedName>
</protein>
<keyword evidence="3" id="KW-1185">Reference proteome</keyword>
<feature type="region of interest" description="Disordered" evidence="1">
    <location>
        <begin position="1"/>
        <end position="22"/>
    </location>
</feature>
<feature type="compositionally biased region" description="Polar residues" evidence="1">
    <location>
        <begin position="84"/>
        <end position="93"/>
    </location>
</feature>
<sequence length="254" mass="29198">MSTRLLHRAQPGPSWTLQHPPPDGWPQITKEDFACDGATDAALEFMRHIPQWDDDGPEFMPKLRLKSNIEPERIEKKRTRSEAMRQSGSSPLSSDPGHLVCLGSNLGEAEYWFSVYLDTKHGVVLVEQVDSKLCPDLGIPECSDPAIVENEDYEVPETLYCDEEMEKHYEFYDIKPFFDACQQKLRSLEWCPSFRGRGLVQGEGALLDKKAMEERRNIIWDAGWPAETWNRDVARWMIRELDGERDLDAEGILN</sequence>
<organism evidence="2 3">
    <name type="scientific">Apiospora marii</name>
    <dbReference type="NCBI Taxonomy" id="335849"/>
    <lineage>
        <taxon>Eukaryota</taxon>
        <taxon>Fungi</taxon>
        <taxon>Dikarya</taxon>
        <taxon>Ascomycota</taxon>
        <taxon>Pezizomycotina</taxon>
        <taxon>Sordariomycetes</taxon>
        <taxon>Xylariomycetidae</taxon>
        <taxon>Amphisphaeriales</taxon>
        <taxon>Apiosporaceae</taxon>
        <taxon>Apiospora</taxon>
    </lineage>
</organism>
<evidence type="ECO:0000313" key="2">
    <source>
        <dbReference type="EMBL" id="KAK8036493.1"/>
    </source>
</evidence>
<feature type="compositionally biased region" description="Basic and acidic residues" evidence="1">
    <location>
        <begin position="70"/>
        <end position="83"/>
    </location>
</feature>
<name>A0ABR1SQ80_9PEZI</name>
<proteinExistence type="predicted"/>
<comment type="caution">
    <text evidence="2">The sequence shown here is derived from an EMBL/GenBank/DDBJ whole genome shotgun (WGS) entry which is preliminary data.</text>
</comment>
<dbReference type="EMBL" id="JAQQWI010000004">
    <property type="protein sequence ID" value="KAK8036493.1"/>
    <property type="molecule type" value="Genomic_DNA"/>
</dbReference>
<accession>A0ABR1SQ80</accession>